<reference evidence="9 10" key="1">
    <citation type="journal article" date="2015" name="Genome Announc.">
        <title>Expanding the biotechnology potential of lactobacilli through comparative genomics of 213 strains and associated genera.</title>
        <authorList>
            <person name="Sun Z."/>
            <person name="Harris H.M."/>
            <person name="McCann A."/>
            <person name="Guo C."/>
            <person name="Argimon S."/>
            <person name="Zhang W."/>
            <person name="Yang X."/>
            <person name="Jeffery I.B."/>
            <person name="Cooney J.C."/>
            <person name="Kagawa T.F."/>
            <person name="Liu W."/>
            <person name="Song Y."/>
            <person name="Salvetti E."/>
            <person name="Wrobel A."/>
            <person name="Rasinkangas P."/>
            <person name="Parkhill J."/>
            <person name="Rea M.C."/>
            <person name="O'Sullivan O."/>
            <person name="Ritari J."/>
            <person name="Douillard F.P."/>
            <person name="Paul Ross R."/>
            <person name="Yang R."/>
            <person name="Briner A.E."/>
            <person name="Felis G.E."/>
            <person name="de Vos W.M."/>
            <person name="Barrangou R."/>
            <person name="Klaenhammer T.R."/>
            <person name="Caufield P.W."/>
            <person name="Cui Y."/>
            <person name="Zhang H."/>
            <person name="O'Toole P.W."/>
        </authorList>
    </citation>
    <scope>NUCLEOTIDE SEQUENCE [LARGE SCALE GENOMIC DNA]</scope>
    <source>
        <strain evidence="9 10">DSM 23037</strain>
    </source>
</reference>
<dbReference type="InterPro" id="IPR043429">
    <property type="entry name" value="ArtM/GltK/GlnP/TcyL/YhdX-like"/>
</dbReference>
<organism evidence="9 10">
    <name type="scientific">Holzapfeliella floricola DSM 23037 = JCM 16512</name>
    <dbReference type="NCBI Taxonomy" id="1423744"/>
    <lineage>
        <taxon>Bacteria</taxon>
        <taxon>Bacillati</taxon>
        <taxon>Bacillota</taxon>
        <taxon>Bacilli</taxon>
        <taxon>Lactobacillales</taxon>
        <taxon>Lactobacillaceae</taxon>
        <taxon>Holzapfeliella</taxon>
    </lineage>
</organism>
<comment type="similarity">
    <text evidence="7">Belongs to the binding-protein-dependent transport system permease family.</text>
</comment>
<protein>
    <recommendedName>
        <fullName evidence="8">ABC transmembrane type-1 domain-containing protein</fullName>
    </recommendedName>
</protein>
<dbReference type="SUPFAM" id="SSF161098">
    <property type="entry name" value="MetI-like"/>
    <property type="match status" value="1"/>
</dbReference>
<keyword evidence="5 7" id="KW-1133">Transmembrane helix</keyword>
<evidence type="ECO:0000256" key="1">
    <source>
        <dbReference type="ARBA" id="ARBA00004651"/>
    </source>
</evidence>
<keyword evidence="4 7" id="KW-0812">Transmembrane</keyword>
<dbReference type="InterPro" id="IPR001638">
    <property type="entry name" value="Solute-binding_3/MltF_N"/>
</dbReference>
<dbReference type="CDD" id="cd06261">
    <property type="entry name" value="TM_PBP2"/>
    <property type="match status" value="1"/>
</dbReference>
<dbReference type="PATRIC" id="fig|1423744.4.peg.1071"/>
<dbReference type="InterPro" id="IPR001320">
    <property type="entry name" value="Iontro_rcpt_C"/>
</dbReference>
<comment type="caution">
    <text evidence="9">The sequence shown here is derived from an EMBL/GenBank/DDBJ whole genome shotgun (WGS) entry which is preliminary data.</text>
</comment>
<dbReference type="Pfam" id="PF00497">
    <property type="entry name" value="SBP_bac_3"/>
    <property type="match status" value="1"/>
</dbReference>
<proteinExistence type="inferred from homology"/>
<keyword evidence="2 7" id="KW-0813">Transport</keyword>
<dbReference type="EMBL" id="AYZL01000006">
    <property type="protein sequence ID" value="KRN04687.1"/>
    <property type="molecule type" value="Genomic_DNA"/>
</dbReference>
<evidence type="ECO:0000259" key="8">
    <source>
        <dbReference type="PROSITE" id="PS50928"/>
    </source>
</evidence>
<dbReference type="SMART" id="SM00079">
    <property type="entry name" value="PBPe"/>
    <property type="match status" value="1"/>
</dbReference>
<feature type="transmembrane region" description="Helical" evidence="7">
    <location>
        <begin position="463"/>
        <end position="483"/>
    </location>
</feature>
<feature type="transmembrane region" description="Helical" evidence="7">
    <location>
        <begin position="299"/>
        <end position="322"/>
    </location>
</feature>
<accession>A0A0R2DKM5</accession>
<dbReference type="Gene3D" id="1.10.3720.10">
    <property type="entry name" value="MetI-like"/>
    <property type="match status" value="1"/>
</dbReference>
<dbReference type="GO" id="GO:0015276">
    <property type="term" value="F:ligand-gated monoatomic ion channel activity"/>
    <property type="evidence" value="ECO:0007669"/>
    <property type="project" value="InterPro"/>
</dbReference>
<feature type="domain" description="ABC transmembrane type-1" evidence="8">
    <location>
        <begin position="295"/>
        <end position="484"/>
    </location>
</feature>
<dbReference type="InterPro" id="IPR000515">
    <property type="entry name" value="MetI-like"/>
</dbReference>
<evidence type="ECO:0000313" key="9">
    <source>
        <dbReference type="EMBL" id="KRN04687.1"/>
    </source>
</evidence>
<sequence length="493" mass="53493">MEKVRGIFMKKSIVAILAAIVSVISIALVTPQQTSVNATEKKVYQIGTDVTFPPFEFSNSTNGQYVGIDIDLMKAIAEEEGFEVKILPLGFSAAVQALDTGQVDGMIAGTTITNERKNKMDFSTPYYHSGIIFASAKGSDVKSIEDVKGKRVAVKTGTSGAKYATENADKYGYQIVNFDDSNSMYQDVITGNSAGVFEDMSVVSYAINQGTALQIASDTLSNDPYGFSVKKGQNQDLLNAFNQGLEKLKQNGTYDKIIARYVGEEAMNNQRQQKSDESSWSGLLKVNGSSLMEGLKQTLILTVMAIFFATIFGVIFGLMGVVPSKILNGISTTVIYIFRGLPLLVLALFIYTGIPSLTGVRIPAVVAGIITLMFNEGAYTAAFIAGGIKSVDNGQMEAARSLGLPFSKAMRRVVLPQGIKLIIPSFINQFIITLKDTSILSIIGLVELTQTGKIIIARNLEGFKVWAIIALIYLVIITLLTWASQYVERRLSK</sequence>
<dbReference type="PANTHER" id="PTHR30614">
    <property type="entry name" value="MEMBRANE COMPONENT OF AMINO ACID ABC TRANSPORTER"/>
    <property type="match status" value="1"/>
</dbReference>
<dbReference type="SUPFAM" id="SSF53850">
    <property type="entry name" value="Periplasmic binding protein-like II"/>
    <property type="match status" value="1"/>
</dbReference>
<dbReference type="Proteomes" id="UP000051378">
    <property type="component" value="Unassembled WGS sequence"/>
</dbReference>
<dbReference type="InterPro" id="IPR010065">
    <property type="entry name" value="AA_ABC_transptr_permease_3TM"/>
</dbReference>
<comment type="subcellular location">
    <subcellularLocation>
        <location evidence="1 7">Cell membrane</location>
        <topology evidence="1 7">Multi-pass membrane protein</topology>
    </subcellularLocation>
</comment>
<name>A0A0R2DKM5_9LACO</name>
<evidence type="ECO:0000256" key="4">
    <source>
        <dbReference type="ARBA" id="ARBA00022692"/>
    </source>
</evidence>
<evidence type="ECO:0000256" key="3">
    <source>
        <dbReference type="ARBA" id="ARBA00022475"/>
    </source>
</evidence>
<gene>
    <name evidence="9" type="ORF">FC86_GL001043</name>
</gene>
<keyword evidence="6 7" id="KW-0472">Membrane</keyword>
<dbReference type="PROSITE" id="PS50928">
    <property type="entry name" value="ABC_TM1"/>
    <property type="match status" value="1"/>
</dbReference>
<dbReference type="NCBIfam" id="TIGR01726">
    <property type="entry name" value="HEQRo_perm_3TM"/>
    <property type="match status" value="1"/>
</dbReference>
<dbReference type="PANTHER" id="PTHR30614:SF46">
    <property type="entry name" value="ABC TRANSPORTER MEMBRANE SPANNING PERMEASE-GLUTAMINE TRANSPORT"/>
    <property type="match status" value="1"/>
</dbReference>
<evidence type="ECO:0000256" key="5">
    <source>
        <dbReference type="ARBA" id="ARBA00022989"/>
    </source>
</evidence>
<evidence type="ECO:0000256" key="6">
    <source>
        <dbReference type="ARBA" id="ARBA00023136"/>
    </source>
</evidence>
<dbReference type="GO" id="GO:0006865">
    <property type="term" value="P:amino acid transport"/>
    <property type="evidence" value="ECO:0007669"/>
    <property type="project" value="TreeGrafter"/>
</dbReference>
<dbReference type="SMART" id="SM00062">
    <property type="entry name" value="PBPb"/>
    <property type="match status" value="1"/>
</dbReference>
<dbReference type="Gene3D" id="3.40.190.10">
    <property type="entry name" value="Periplasmic binding protein-like II"/>
    <property type="match status" value="2"/>
</dbReference>
<dbReference type="STRING" id="1423744.FC86_GL001043"/>
<dbReference type="InterPro" id="IPR035906">
    <property type="entry name" value="MetI-like_sf"/>
</dbReference>
<dbReference type="Pfam" id="PF00528">
    <property type="entry name" value="BPD_transp_1"/>
    <property type="match status" value="1"/>
</dbReference>
<evidence type="ECO:0000256" key="7">
    <source>
        <dbReference type="RuleBase" id="RU363032"/>
    </source>
</evidence>
<evidence type="ECO:0000256" key="2">
    <source>
        <dbReference type="ARBA" id="ARBA00022448"/>
    </source>
</evidence>
<dbReference type="AlphaFoldDB" id="A0A0R2DKM5"/>
<dbReference type="GO" id="GO:0043190">
    <property type="term" value="C:ATP-binding cassette (ABC) transporter complex"/>
    <property type="evidence" value="ECO:0007669"/>
    <property type="project" value="InterPro"/>
</dbReference>
<evidence type="ECO:0000313" key="10">
    <source>
        <dbReference type="Proteomes" id="UP000051378"/>
    </source>
</evidence>
<keyword evidence="3" id="KW-1003">Cell membrane</keyword>
<keyword evidence="10" id="KW-1185">Reference proteome</keyword>
<feature type="transmembrane region" description="Helical" evidence="7">
    <location>
        <begin position="360"/>
        <end position="386"/>
    </location>
</feature>
<feature type="transmembrane region" description="Helical" evidence="7">
    <location>
        <begin position="334"/>
        <end position="354"/>
    </location>
</feature>